<dbReference type="Gene3D" id="1.10.4080.10">
    <property type="entry name" value="ADP-ribosylation/Crystallin J1"/>
    <property type="match status" value="1"/>
</dbReference>
<sequence length="372" mass="41597">MDKNKQLDKIRGSLVGGAVGDALGYPVEFIGSYMGIKQKYGEHGITQLDTTQWWLPDGGKNSKAWVSDDTQMTLFTACGLLNAKSQGKAPKYAICEAYIEWLFTQIGWKSRRFSDCWIGHIPELNNRRAPGNTCITALQTIMNGKELFNNSKGCGGIMRTAPVALYGAVWRDKPENENPEGRISNINDVDILAADAAEITHQHPLGWLPSALETHVIYRLLQNDNPMVEDFKAYLEEGYETLEELYPKEKKALYELMTIIEKVLLLVDSKASDVENIEKIGEGWVAEETLAIAIYCTVKYFDNFEQAMIASVNHCGDSDSTGAVTGNILGAVVGYDAIPEFFKTDLELHDVILHVADDLWRGETTKYERNKR</sequence>
<keyword evidence="2 3" id="KW-0378">Hydrolase</keyword>
<dbReference type="PANTHER" id="PTHR16222">
    <property type="entry name" value="ADP-RIBOSYLGLYCOHYDROLASE"/>
    <property type="match status" value="1"/>
</dbReference>
<dbReference type="EC" id="3.2.2.-" evidence="3"/>
<dbReference type="InterPro" id="IPR036705">
    <property type="entry name" value="Ribosyl_crysJ1_sf"/>
</dbReference>
<accession>A0ABV1FTJ2</accession>
<organism evidence="3 4">
    <name type="scientific">Hallella faecis</name>
    <dbReference type="NCBI Taxonomy" id="2841596"/>
    <lineage>
        <taxon>Bacteria</taxon>
        <taxon>Pseudomonadati</taxon>
        <taxon>Bacteroidota</taxon>
        <taxon>Bacteroidia</taxon>
        <taxon>Bacteroidales</taxon>
        <taxon>Prevotellaceae</taxon>
        <taxon>Hallella</taxon>
    </lineage>
</organism>
<dbReference type="InterPro" id="IPR050792">
    <property type="entry name" value="ADP-ribosylglycohydrolase"/>
</dbReference>
<comment type="similarity">
    <text evidence="1">Belongs to the ADP-ribosylglycohydrolase family.</text>
</comment>
<reference evidence="3 4" key="1">
    <citation type="submission" date="2024-04" db="EMBL/GenBank/DDBJ databases">
        <title>Human intestinal bacterial collection.</title>
        <authorList>
            <person name="Pauvert C."/>
            <person name="Hitch T.C.A."/>
            <person name="Clavel T."/>
        </authorList>
    </citation>
    <scope>NUCLEOTIDE SEQUENCE [LARGE SCALE GENOMIC DNA]</scope>
    <source>
        <strain evidence="3 4">CLA-AA-H145</strain>
    </source>
</reference>
<evidence type="ECO:0000256" key="1">
    <source>
        <dbReference type="ARBA" id="ARBA00010702"/>
    </source>
</evidence>
<comment type="caution">
    <text evidence="3">The sequence shown here is derived from an EMBL/GenBank/DDBJ whole genome shotgun (WGS) entry which is preliminary data.</text>
</comment>
<dbReference type="RefSeq" id="WP_215760797.1">
    <property type="nucleotide sequence ID" value="NZ_JAHKBE010000075.1"/>
</dbReference>
<proteinExistence type="inferred from homology"/>
<dbReference type="GO" id="GO:0016798">
    <property type="term" value="F:hydrolase activity, acting on glycosyl bonds"/>
    <property type="evidence" value="ECO:0007669"/>
    <property type="project" value="UniProtKB-KW"/>
</dbReference>
<dbReference type="EMBL" id="JBBNFP010000072">
    <property type="protein sequence ID" value="MEQ2487724.1"/>
    <property type="molecule type" value="Genomic_DNA"/>
</dbReference>
<evidence type="ECO:0000313" key="3">
    <source>
        <dbReference type="EMBL" id="MEQ2487724.1"/>
    </source>
</evidence>
<keyword evidence="3" id="KW-0326">Glycosidase</keyword>
<gene>
    <name evidence="3" type="ORF">AAAT34_11820</name>
</gene>
<dbReference type="Pfam" id="PF03747">
    <property type="entry name" value="ADP_ribosyl_GH"/>
    <property type="match status" value="1"/>
</dbReference>
<dbReference type="Proteomes" id="UP001487296">
    <property type="component" value="Unassembled WGS sequence"/>
</dbReference>
<evidence type="ECO:0000256" key="2">
    <source>
        <dbReference type="ARBA" id="ARBA00022801"/>
    </source>
</evidence>
<name>A0ABV1FTJ2_9BACT</name>
<keyword evidence="4" id="KW-1185">Reference proteome</keyword>
<protein>
    <submittedName>
        <fullName evidence="3">ADP-ribosylglycohydrolase family protein</fullName>
        <ecNumber evidence="3">3.2.2.-</ecNumber>
    </submittedName>
</protein>
<dbReference type="PANTHER" id="PTHR16222:SF24">
    <property type="entry name" value="ADP-RIBOSYLHYDROLASE ARH3"/>
    <property type="match status" value="1"/>
</dbReference>
<dbReference type="SUPFAM" id="SSF101478">
    <property type="entry name" value="ADP-ribosylglycohydrolase"/>
    <property type="match status" value="1"/>
</dbReference>
<evidence type="ECO:0000313" key="4">
    <source>
        <dbReference type="Proteomes" id="UP001487296"/>
    </source>
</evidence>
<dbReference type="InterPro" id="IPR005502">
    <property type="entry name" value="Ribosyl_crysJ1"/>
</dbReference>